<dbReference type="InterPro" id="IPR002104">
    <property type="entry name" value="Integrase_catalytic"/>
</dbReference>
<dbReference type="PANTHER" id="PTHR30349:SF64">
    <property type="entry name" value="PROPHAGE INTEGRASE INTD-RELATED"/>
    <property type="match status" value="1"/>
</dbReference>
<accession>A0A852SNN8</accession>
<dbReference type="Gene3D" id="1.10.150.130">
    <property type="match status" value="1"/>
</dbReference>
<feature type="domain" description="Tyr recombinase" evidence="4">
    <location>
        <begin position="71"/>
        <end position="210"/>
    </location>
</feature>
<keyword evidence="6" id="KW-1185">Reference proteome</keyword>
<comment type="similarity">
    <text evidence="1">Belongs to the 'phage' integrase family.</text>
</comment>
<evidence type="ECO:0000256" key="3">
    <source>
        <dbReference type="ARBA" id="ARBA00023172"/>
    </source>
</evidence>
<dbReference type="Pfam" id="PF00589">
    <property type="entry name" value="Phage_integrase"/>
    <property type="match status" value="1"/>
</dbReference>
<dbReference type="PANTHER" id="PTHR30349">
    <property type="entry name" value="PHAGE INTEGRASE-RELATED"/>
    <property type="match status" value="1"/>
</dbReference>
<dbReference type="InterPro" id="IPR011010">
    <property type="entry name" value="DNA_brk_join_enz"/>
</dbReference>
<keyword evidence="3" id="KW-0233">DNA recombination</keyword>
<evidence type="ECO:0000313" key="5">
    <source>
        <dbReference type="EMBL" id="NYD70432.1"/>
    </source>
</evidence>
<protein>
    <submittedName>
        <fullName evidence="5">Integrase</fullName>
    </submittedName>
</protein>
<evidence type="ECO:0000259" key="4">
    <source>
        <dbReference type="PROSITE" id="PS51898"/>
    </source>
</evidence>
<dbReference type="GO" id="GO:0003677">
    <property type="term" value="F:DNA binding"/>
    <property type="evidence" value="ECO:0007669"/>
    <property type="project" value="UniProtKB-KW"/>
</dbReference>
<dbReference type="EMBL" id="JACCBM010000001">
    <property type="protein sequence ID" value="NYD70432.1"/>
    <property type="molecule type" value="Genomic_DNA"/>
</dbReference>
<dbReference type="GO" id="GO:0015074">
    <property type="term" value="P:DNA integration"/>
    <property type="evidence" value="ECO:0007669"/>
    <property type="project" value="InterPro"/>
</dbReference>
<dbReference type="Proteomes" id="UP000549913">
    <property type="component" value="Unassembled WGS sequence"/>
</dbReference>
<dbReference type="GO" id="GO:0006310">
    <property type="term" value="P:DNA recombination"/>
    <property type="evidence" value="ECO:0007669"/>
    <property type="project" value="UniProtKB-KW"/>
</dbReference>
<proteinExistence type="inferred from homology"/>
<evidence type="ECO:0000256" key="1">
    <source>
        <dbReference type="ARBA" id="ARBA00008857"/>
    </source>
</evidence>
<evidence type="ECO:0000256" key="2">
    <source>
        <dbReference type="ARBA" id="ARBA00023125"/>
    </source>
</evidence>
<sequence length="210" mass="22618">MSSTSSTTLALPSTVKLLLTSIDSADAAPASLTSIDRLHYVTSAVLGYAVKAGWVSSNPAAGVKLPASQKAEQIYLNFEEVESLADAAEAAGTQSDRALVLLLAYSGLRINEALALTVADVDITTRRVSVRRTWTIDAAGARKLGMPKTGERRVVPLVSFIVEELKPLLDGRTDDEYVFRAQSGQAVHDHNWRPRVWAKAVAGRASTRWV</sequence>
<dbReference type="InterPro" id="IPR013762">
    <property type="entry name" value="Integrase-like_cat_sf"/>
</dbReference>
<organism evidence="5 6">
    <name type="scientific">Herbiconiux flava</name>
    <dbReference type="NCBI Taxonomy" id="881268"/>
    <lineage>
        <taxon>Bacteria</taxon>
        <taxon>Bacillati</taxon>
        <taxon>Actinomycetota</taxon>
        <taxon>Actinomycetes</taxon>
        <taxon>Micrococcales</taxon>
        <taxon>Microbacteriaceae</taxon>
        <taxon>Herbiconiux</taxon>
    </lineage>
</organism>
<dbReference type="InterPro" id="IPR010998">
    <property type="entry name" value="Integrase_recombinase_N"/>
</dbReference>
<dbReference type="AlphaFoldDB" id="A0A852SNN8"/>
<gene>
    <name evidence="5" type="ORF">BJ984_001590</name>
</gene>
<dbReference type="RefSeq" id="WP_179547559.1">
    <property type="nucleotide sequence ID" value="NZ_BSEW01000001.1"/>
</dbReference>
<dbReference type="SUPFAM" id="SSF56349">
    <property type="entry name" value="DNA breaking-rejoining enzymes"/>
    <property type="match status" value="1"/>
</dbReference>
<name>A0A852SNN8_9MICO</name>
<keyword evidence="2" id="KW-0238">DNA-binding</keyword>
<evidence type="ECO:0000313" key="6">
    <source>
        <dbReference type="Proteomes" id="UP000549913"/>
    </source>
</evidence>
<comment type="caution">
    <text evidence="5">The sequence shown here is derived from an EMBL/GenBank/DDBJ whole genome shotgun (WGS) entry which is preliminary data.</text>
</comment>
<dbReference type="InterPro" id="IPR050090">
    <property type="entry name" value="Tyrosine_recombinase_XerCD"/>
</dbReference>
<dbReference type="Gene3D" id="1.10.443.10">
    <property type="entry name" value="Intergrase catalytic core"/>
    <property type="match status" value="1"/>
</dbReference>
<reference evidence="5 6" key="1">
    <citation type="submission" date="2020-07" db="EMBL/GenBank/DDBJ databases">
        <title>Sequencing the genomes of 1000 actinobacteria strains.</title>
        <authorList>
            <person name="Klenk H.-P."/>
        </authorList>
    </citation>
    <scope>NUCLEOTIDE SEQUENCE [LARGE SCALE GENOMIC DNA]</scope>
    <source>
        <strain evidence="5 6">DSM 26474</strain>
    </source>
</reference>
<dbReference type="PROSITE" id="PS51898">
    <property type="entry name" value="TYR_RECOMBINASE"/>
    <property type="match status" value="1"/>
</dbReference>